<dbReference type="PRINTS" id="PR00111">
    <property type="entry name" value="ABHYDROLASE"/>
</dbReference>
<dbReference type="SUPFAM" id="SSF53474">
    <property type="entry name" value="alpha/beta-Hydrolases"/>
    <property type="match status" value="1"/>
</dbReference>
<evidence type="ECO:0000313" key="2">
    <source>
        <dbReference type="EMBL" id="WZX29004.1"/>
    </source>
</evidence>
<dbReference type="RefSeq" id="WP_342387578.1">
    <property type="nucleotide sequence ID" value="NZ_CP138333.2"/>
</dbReference>
<name>A0ABZ3CHR1_9STAP</name>
<evidence type="ECO:0000313" key="3">
    <source>
        <dbReference type="Proteomes" id="UP001455384"/>
    </source>
</evidence>
<dbReference type="PANTHER" id="PTHR43433">
    <property type="entry name" value="HYDROLASE, ALPHA/BETA FOLD FAMILY PROTEIN"/>
    <property type="match status" value="1"/>
</dbReference>
<keyword evidence="2" id="KW-0378">Hydrolase</keyword>
<dbReference type="InterPro" id="IPR000073">
    <property type="entry name" value="AB_hydrolase_1"/>
</dbReference>
<evidence type="ECO:0000259" key="1">
    <source>
        <dbReference type="Pfam" id="PF00561"/>
    </source>
</evidence>
<accession>A0ABZ3CHR1</accession>
<dbReference type="PANTHER" id="PTHR43433:SF1">
    <property type="entry name" value="BLL5160 PROTEIN"/>
    <property type="match status" value="1"/>
</dbReference>
<feature type="domain" description="AB hydrolase-1" evidence="1">
    <location>
        <begin position="28"/>
        <end position="267"/>
    </location>
</feature>
<dbReference type="InterPro" id="IPR029058">
    <property type="entry name" value="AB_hydrolase_fold"/>
</dbReference>
<dbReference type="EMBL" id="CP138333">
    <property type="protein sequence ID" value="WZX29004.1"/>
    <property type="molecule type" value="Genomic_DNA"/>
</dbReference>
<dbReference type="GO" id="GO:0016787">
    <property type="term" value="F:hydrolase activity"/>
    <property type="evidence" value="ECO:0007669"/>
    <property type="project" value="UniProtKB-KW"/>
</dbReference>
<sequence length="292" mass="32359">MKTRRVHTYGSGGHSIEYSIAGSGQESVLLLHGGHSNCYETFSFGTLVEKGFTVVLPSRPGYGKTSKEIGGSLAEAGAHYIDLLNHLGIEKVHVLAVSAGGPSGIHLAAKYPDRVETLVLQSAVTKEWLGPEDALYRISRIIFHPRVEKVTWKLLSTFNNIFPNFVYRRMLPSFSTLSYEEAAGKMSEGDVEAVRKMNARQSSGEGFLIDLSQTGQITEQYLQDISCPTLIIHSRNDASVPTDHPLHAHENIPDSRLIMTDSWGHLIWLGKHAEEIDEAVVKFLKHPSERRV</sequence>
<gene>
    <name evidence="2" type="ORF">RQP18_10090</name>
</gene>
<proteinExistence type="predicted"/>
<keyword evidence="3" id="KW-1185">Reference proteome</keyword>
<organism evidence="2 3">
    <name type="scientific">Salinicoccus bachuensis</name>
    <dbReference type="NCBI Taxonomy" id="3136731"/>
    <lineage>
        <taxon>Bacteria</taxon>
        <taxon>Bacillati</taxon>
        <taxon>Bacillota</taxon>
        <taxon>Bacilli</taxon>
        <taxon>Bacillales</taxon>
        <taxon>Staphylococcaceae</taxon>
        <taxon>Salinicoccus</taxon>
    </lineage>
</organism>
<reference evidence="3" key="1">
    <citation type="submission" date="2023-10" db="EMBL/GenBank/DDBJ databases">
        <title>Genome analysis and identification of Salinococcus sp. Bachu38 nov., a PGPR from the rhizosphere of Tamarix.</title>
        <authorList>
            <person name="Liang Z."/>
            <person name="Zhang X."/>
            <person name="Jia J."/>
            <person name="Chen X."/>
            <person name="Wang Y."/>
            <person name="Wang Q."/>
            <person name="Wang R."/>
        </authorList>
    </citation>
    <scope>NUCLEOTIDE SEQUENCE [LARGE SCALE GENOMIC DNA]</scope>
    <source>
        <strain evidence="3">Bachu38</strain>
    </source>
</reference>
<dbReference type="Pfam" id="PF00561">
    <property type="entry name" value="Abhydrolase_1"/>
    <property type="match status" value="1"/>
</dbReference>
<dbReference type="InterPro" id="IPR050471">
    <property type="entry name" value="AB_hydrolase"/>
</dbReference>
<dbReference type="Gene3D" id="3.40.50.1820">
    <property type="entry name" value="alpha/beta hydrolase"/>
    <property type="match status" value="1"/>
</dbReference>
<protein>
    <submittedName>
        <fullName evidence="2">Alpha/beta fold hydrolase</fullName>
    </submittedName>
</protein>
<dbReference type="Proteomes" id="UP001455384">
    <property type="component" value="Chromosome"/>
</dbReference>